<comment type="caution">
    <text evidence="1">The sequence shown here is derived from an EMBL/GenBank/DDBJ whole genome shotgun (WGS) entry which is preliminary data.</text>
</comment>
<sequence length="97" mass="10876">MPQNIDNMTAKTKRFEINEHGVITIKQGGTYFHGWVDKHHIESKKIIDDKIKSVEASFAKGTGNAVSDYLDDIVEAGSVNATKMIKLKMLFKIILLV</sequence>
<dbReference type="RefSeq" id="WP_088094600.1">
    <property type="nucleotide sequence ID" value="NZ_CP189809.1"/>
</dbReference>
<accession>A0A1Y3M782</accession>
<gene>
    <name evidence="1" type="ORF">BW425_24590</name>
</gene>
<protein>
    <submittedName>
        <fullName evidence="1">Uncharacterized protein</fullName>
    </submittedName>
</protein>
<name>A0A1Y3M782_9BACI</name>
<reference evidence="1 2" key="1">
    <citation type="submission" date="2017-02" db="EMBL/GenBank/DDBJ databases">
        <title>Bacillus pseudomycoides isolate FSL K6-0042.</title>
        <authorList>
            <person name="Kovac J."/>
        </authorList>
    </citation>
    <scope>NUCLEOTIDE SEQUENCE [LARGE SCALE GENOMIC DNA]</scope>
    <source>
        <strain evidence="1 2">FSL K6-0042</strain>
    </source>
</reference>
<dbReference type="AlphaFoldDB" id="A0A1Y3M782"/>
<organism evidence="1 2">
    <name type="scientific">Bacillus pseudomycoides</name>
    <dbReference type="NCBI Taxonomy" id="64104"/>
    <lineage>
        <taxon>Bacteria</taxon>
        <taxon>Bacillati</taxon>
        <taxon>Bacillota</taxon>
        <taxon>Bacilli</taxon>
        <taxon>Bacillales</taxon>
        <taxon>Bacillaceae</taxon>
        <taxon>Bacillus</taxon>
        <taxon>Bacillus cereus group</taxon>
    </lineage>
</organism>
<dbReference type="EMBL" id="MWPX01000052">
    <property type="protein sequence ID" value="OUM46287.1"/>
    <property type="molecule type" value="Genomic_DNA"/>
</dbReference>
<evidence type="ECO:0000313" key="1">
    <source>
        <dbReference type="EMBL" id="OUM46287.1"/>
    </source>
</evidence>
<dbReference type="Proteomes" id="UP000195321">
    <property type="component" value="Unassembled WGS sequence"/>
</dbReference>
<proteinExistence type="predicted"/>
<evidence type="ECO:0000313" key="2">
    <source>
        <dbReference type="Proteomes" id="UP000195321"/>
    </source>
</evidence>